<keyword evidence="2" id="KW-0479">Metal-binding</keyword>
<dbReference type="InterPro" id="IPR000315">
    <property type="entry name" value="Znf_B-box"/>
</dbReference>
<evidence type="ECO:0000256" key="6">
    <source>
        <dbReference type="SAM" id="Coils"/>
    </source>
</evidence>
<dbReference type="Gene3D" id="3.30.160.60">
    <property type="entry name" value="Classic Zinc Finger"/>
    <property type="match status" value="1"/>
</dbReference>
<dbReference type="PROSITE" id="PS50119">
    <property type="entry name" value="ZF_BBOX"/>
    <property type="match status" value="1"/>
</dbReference>
<evidence type="ECO:0000256" key="3">
    <source>
        <dbReference type="ARBA" id="ARBA00022771"/>
    </source>
</evidence>
<dbReference type="PROSITE" id="PS50089">
    <property type="entry name" value="ZF_RING_2"/>
    <property type="match status" value="1"/>
</dbReference>
<dbReference type="OrthoDB" id="8446971at2759"/>
<reference evidence="10" key="3">
    <citation type="submission" date="2025-09" db="UniProtKB">
        <authorList>
            <consortium name="Ensembl"/>
        </authorList>
    </citation>
    <scope>IDENTIFICATION</scope>
</reference>
<evidence type="ECO:0000256" key="4">
    <source>
        <dbReference type="ARBA" id="ARBA00022833"/>
    </source>
</evidence>
<reference evidence="10 11" key="1">
    <citation type="submission" date="2019-04" db="EMBL/GenBank/DDBJ databases">
        <authorList>
            <consortium name="Wellcome Sanger Institute Data Sharing"/>
        </authorList>
    </citation>
    <scope>NUCLEOTIDE SEQUENCE [LARGE SCALE GENOMIC DNA]</scope>
</reference>
<dbReference type="Gene3D" id="2.60.120.920">
    <property type="match status" value="2"/>
</dbReference>
<dbReference type="SMART" id="SM00336">
    <property type="entry name" value="BBOX"/>
    <property type="match status" value="1"/>
</dbReference>
<evidence type="ECO:0000259" key="8">
    <source>
        <dbReference type="PROSITE" id="PS50119"/>
    </source>
</evidence>
<dbReference type="InterPro" id="IPR001870">
    <property type="entry name" value="B30.2/SPRY"/>
</dbReference>
<keyword evidence="6" id="KW-0175">Coiled coil</keyword>
<dbReference type="Ensembl" id="ENSSFOT00015052044.1">
    <property type="protein sequence ID" value="ENSSFOP00015065593.1"/>
    <property type="gene ID" value="ENSSFOG00015030405.1"/>
</dbReference>
<dbReference type="SMART" id="SM00184">
    <property type="entry name" value="RING"/>
    <property type="match status" value="1"/>
</dbReference>
<proteinExistence type="inferred from homology"/>
<dbReference type="Pfam" id="PF00097">
    <property type="entry name" value="zf-C3HC4"/>
    <property type="match status" value="1"/>
</dbReference>
<dbReference type="GO" id="GO:0008270">
    <property type="term" value="F:zinc ion binding"/>
    <property type="evidence" value="ECO:0007669"/>
    <property type="project" value="UniProtKB-KW"/>
</dbReference>
<dbReference type="InterPro" id="IPR013083">
    <property type="entry name" value="Znf_RING/FYVE/PHD"/>
</dbReference>
<feature type="coiled-coil region" evidence="6">
    <location>
        <begin position="169"/>
        <end position="254"/>
    </location>
</feature>
<dbReference type="InterPro" id="IPR013320">
    <property type="entry name" value="ConA-like_dom_sf"/>
</dbReference>
<evidence type="ECO:0000256" key="1">
    <source>
        <dbReference type="ARBA" id="ARBA00008518"/>
    </source>
</evidence>
<dbReference type="InterPro" id="IPR050143">
    <property type="entry name" value="TRIM/RBCC"/>
</dbReference>
<protein>
    <recommendedName>
        <fullName evidence="12">Nuclear factor 7, brain-like</fullName>
    </recommendedName>
</protein>
<dbReference type="InterPro" id="IPR043136">
    <property type="entry name" value="B30.2/SPRY_sf"/>
</dbReference>
<name>A0A8C9VWE3_SCLFO</name>
<dbReference type="SUPFAM" id="SSF57845">
    <property type="entry name" value="B-box zinc-binding domain"/>
    <property type="match status" value="1"/>
</dbReference>
<dbReference type="InterPro" id="IPR003879">
    <property type="entry name" value="Butyrophylin_SPRY"/>
</dbReference>
<dbReference type="GeneTree" id="ENSGT00970000193390"/>
<dbReference type="InterPro" id="IPR017907">
    <property type="entry name" value="Znf_RING_CS"/>
</dbReference>
<feature type="domain" description="B box-type" evidence="8">
    <location>
        <begin position="106"/>
        <end position="147"/>
    </location>
</feature>
<dbReference type="PANTHER" id="PTHR24103">
    <property type="entry name" value="E3 UBIQUITIN-PROTEIN LIGASE TRIM"/>
    <property type="match status" value="1"/>
</dbReference>
<dbReference type="SUPFAM" id="SSF57850">
    <property type="entry name" value="RING/U-box"/>
    <property type="match status" value="1"/>
</dbReference>
<feature type="domain" description="B30.2/SPRY" evidence="9">
    <location>
        <begin position="277"/>
        <end position="471"/>
    </location>
</feature>
<dbReference type="SMART" id="SM00449">
    <property type="entry name" value="SPRY"/>
    <property type="match status" value="2"/>
</dbReference>
<evidence type="ECO:0000256" key="2">
    <source>
        <dbReference type="ARBA" id="ARBA00022723"/>
    </source>
</evidence>
<keyword evidence="4" id="KW-0862">Zinc</keyword>
<accession>A0A8C9VWE3</accession>
<dbReference type="PROSITE" id="PS50188">
    <property type="entry name" value="B302_SPRY"/>
    <property type="match status" value="2"/>
</dbReference>
<dbReference type="Pfam" id="PF00622">
    <property type="entry name" value="SPRY"/>
    <property type="match status" value="2"/>
</dbReference>
<feature type="domain" description="RING-type" evidence="7">
    <location>
        <begin position="35"/>
        <end position="75"/>
    </location>
</feature>
<evidence type="ECO:0000259" key="7">
    <source>
        <dbReference type="PROSITE" id="PS50089"/>
    </source>
</evidence>
<keyword evidence="11" id="KW-1185">Reference proteome</keyword>
<dbReference type="InterPro" id="IPR003877">
    <property type="entry name" value="SPRY_dom"/>
</dbReference>
<dbReference type="PROSITE" id="PS00518">
    <property type="entry name" value="ZF_RING_1"/>
    <property type="match status" value="1"/>
</dbReference>
<evidence type="ECO:0000256" key="5">
    <source>
        <dbReference type="PROSITE-ProRule" id="PRU00024"/>
    </source>
</evidence>
<dbReference type="Gene3D" id="3.30.40.10">
    <property type="entry name" value="Zinc/RING finger domain, C3HC4 (zinc finger)"/>
    <property type="match status" value="1"/>
</dbReference>
<evidence type="ECO:0000259" key="9">
    <source>
        <dbReference type="PROSITE" id="PS50188"/>
    </source>
</evidence>
<reference evidence="10" key="2">
    <citation type="submission" date="2025-08" db="UniProtKB">
        <authorList>
            <consortium name="Ensembl"/>
        </authorList>
    </citation>
    <scope>IDENTIFICATION</scope>
</reference>
<dbReference type="InterPro" id="IPR018957">
    <property type="entry name" value="Znf_C3HC4_RING-type"/>
</dbReference>
<evidence type="ECO:0000313" key="10">
    <source>
        <dbReference type="Ensembl" id="ENSSFOP00015065593.1"/>
    </source>
</evidence>
<dbReference type="Proteomes" id="UP000694397">
    <property type="component" value="Chromosome 1"/>
</dbReference>
<sequence>MILKVKCSGLSAETEENFIWKMDHSLFSLPDELCCSICTEIFKEPVILKCNHSFCGSCLQDCWKNKSPRECPECKQKCSKDEPILNQRLKEVADLFLQKNDQSEIQNESFCSLHVEKFLSFCEEDQDVICLVCVNSIKHRDHHHSPVEKALQNKKEELKAILNPMKEDVKKLTEAKKEYDKTISQIKIQARDTEKQIKEEYERIYQFLRDEEKSRLIALREEEEENTQRVMEMMDNISKHISTLSDKIESTERRLMEDDITFLKTYKDTKERLDFKLQDPELLSGVPIDANKHLEPLKLRVKKIMEHILSLPDLTTALNTGDEQQPSDNTETPGHLGFVLASEGFTSGKHSWEVEVGDSPSWAVGVLEEPINKERKITFRPDSGFWALMLKNGEYQAGYSRLEVKKKPEKIGVELDYDNRQVSFFNSTDKSCIISLENKCSEKLFPFVCPWITGTEQNHEGLQISILKVKFLTEKIWSFLNIPWPKWPSINTTSKPAPVKVHIAVSGPALNSHQTFMKKLDMSLEECSLENCSVILIFCPVVTRMGTDMDAGVKNVPDDKPVILVIMHHSYNPDYTDDIPITAPRSNVVKVVQCVFHETVGLLECELNERTVRAVRAELQQFQTNTVVAGDVGGLSLPDLTTALNTGDKQQPSDNTETPGHLGFVLASEGFTSGKHSWEVEVGDSPSWAVGVLEEPINKERKITFRPDSGFWALMLKNGEYQAGYSRLEVKKKPEKIGVELDYDNRQVSFFNSTDKSCIISLENKCSEKLFPFVCPWITGTEQNHEGLQISILKVKFLTEKIWSFFSIPWPKLPSINTTSKPAPVKVHIAVSGPALNSHQTFMKKLDMSLEECSLENCSVILVFCPVVTQMWTDMDTGVKNVPDDKPIILVLLHYSYNPDHIDDIPITPPRSNVVKVVQCVFHETVGLLECELNERAVRAVRAELKRLQTASVVARHVGGTLAPPPSQTHP</sequence>
<evidence type="ECO:0008006" key="12">
    <source>
        <dbReference type="Google" id="ProtNLM"/>
    </source>
</evidence>
<dbReference type="SUPFAM" id="SSF49899">
    <property type="entry name" value="Concanavalin A-like lectins/glucanases"/>
    <property type="match status" value="2"/>
</dbReference>
<organism evidence="10 11">
    <name type="scientific">Scleropages formosus</name>
    <name type="common">Asian bonytongue</name>
    <name type="synonym">Osteoglossum formosum</name>
    <dbReference type="NCBI Taxonomy" id="113540"/>
    <lineage>
        <taxon>Eukaryota</taxon>
        <taxon>Metazoa</taxon>
        <taxon>Chordata</taxon>
        <taxon>Craniata</taxon>
        <taxon>Vertebrata</taxon>
        <taxon>Euteleostomi</taxon>
        <taxon>Actinopterygii</taxon>
        <taxon>Neopterygii</taxon>
        <taxon>Teleostei</taxon>
        <taxon>Osteoglossocephala</taxon>
        <taxon>Osteoglossomorpha</taxon>
        <taxon>Osteoglossiformes</taxon>
        <taxon>Osteoglossidae</taxon>
        <taxon>Scleropages</taxon>
    </lineage>
</organism>
<evidence type="ECO:0000313" key="11">
    <source>
        <dbReference type="Proteomes" id="UP000694397"/>
    </source>
</evidence>
<dbReference type="PRINTS" id="PR01407">
    <property type="entry name" value="BUTYPHLNCDUF"/>
</dbReference>
<dbReference type="InterPro" id="IPR001841">
    <property type="entry name" value="Znf_RING"/>
</dbReference>
<feature type="domain" description="B30.2/SPRY" evidence="9">
    <location>
        <begin position="602"/>
        <end position="797"/>
    </location>
</feature>
<comment type="similarity">
    <text evidence="1">Belongs to the TRIM/RBCC family.</text>
</comment>
<dbReference type="AlphaFoldDB" id="A0A8C9VWE3"/>
<keyword evidence="3 5" id="KW-0863">Zinc-finger</keyword>